<keyword evidence="2" id="KW-0863">Zinc-finger</keyword>
<name>A0ABP0V551_9BRYO</name>
<dbReference type="InterPro" id="IPR003340">
    <property type="entry name" value="B3_DNA-bd"/>
</dbReference>
<dbReference type="PROSITE" id="PS51050">
    <property type="entry name" value="ZF_CW"/>
    <property type="match status" value="1"/>
</dbReference>
<evidence type="ECO:0000256" key="7">
    <source>
        <dbReference type="ARBA" id="ARBA00023242"/>
    </source>
</evidence>
<dbReference type="Pfam" id="PF02362">
    <property type="entry name" value="B3"/>
    <property type="match status" value="1"/>
</dbReference>
<dbReference type="PROSITE" id="PS50863">
    <property type="entry name" value="B3"/>
    <property type="match status" value="1"/>
</dbReference>
<dbReference type="Gene3D" id="3.30.40.100">
    <property type="match status" value="1"/>
</dbReference>
<dbReference type="EMBL" id="OZ019901">
    <property type="protein sequence ID" value="CAK9237318.1"/>
    <property type="molecule type" value="Genomic_DNA"/>
</dbReference>
<organism evidence="11 12">
    <name type="scientific">Sphagnum troendelagicum</name>
    <dbReference type="NCBI Taxonomy" id="128251"/>
    <lineage>
        <taxon>Eukaryota</taxon>
        <taxon>Viridiplantae</taxon>
        <taxon>Streptophyta</taxon>
        <taxon>Embryophyta</taxon>
        <taxon>Bryophyta</taxon>
        <taxon>Sphagnophytina</taxon>
        <taxon>Sphagnopsida</taxon>
        <taxon>Sphagnales</taxon>
        <taxon>Sphagnaceae</taxon>
        <taxon>Sphagnum</taxon>
    </lineage>
</organism>
<feature type="domain" description="TF-B3" evidence="9">
    <location>
        <begin position="214"/>
        <end position="315"/>
    </location>
</feature>
<dbReference type="SUPFAM" id="SSF101936">
    <property type="entry name" value="DNA-binding pseudobarrel domain"/>
    <property type="match status" value="1"/>
</dbReference>
<feature type="domain" description="CW-type" evidence="10">
    <location>
        <begin position="501"/>
        <end position="551"/>
    </location>
</feature>
<dbReference type="SMART" id="SM01019">
    <property type="entry name" value="B3"/>
    <property type="match status" value="1"/>
</dbReference>
<keyword evidence="7" id="KW-0539">Nucleus</keyword>
<feature type="compositionally biased region" description="Low complexity" evidence="8">
    <location>
        <begin position="32"/>
        <end position="42"/>
    </location>
</feature>
<evidence type="ECO:0000313" key="11">
    <source>
        <dbReference type="EMBL" id="CAK9237318.1"/>
    </source>
</evidence>
<keyword evidence="6" id="KW-0804">Transcription</keyword>
<feature type="region of interest" description="Disordered" evidence="8">
    <location>
        <begin position="32"/>
        <end position="121"/>
    </location>
</feature>
<gene>
    <name evidence="11" type="ORF">CSSPTR1EN2_LOCUS23643</name>
</gene>
<evidence type="ECO:0000259" key="10">
    <source>
        <dbReference type="PROSITE" id="PS51050"/>
    </source>
</evidence>
<evidence type="ECO:0000256" key="1">
    <source>
        <dbReference type="ARBA" id="ARBA00022723"/>
    </source>
</evidence>
<feature type="compositionally biased region" description="Basic and acidic residues" evidence="8">
    <location>
        <begin position="69"/>
        <end position="80"/>
    </location>
</feature>
<evidence type="ECO:0000256" key="5">
    <source>
        <dbReference type="ARBA" id="ARBA00023125"/>
    </source>
</evidence>
<keyword evidence="12" id="KW-1185">Reference proteome</keyword>
<dbReference type="PANTHER" id="PTHR46245:SF2">
    <property type="entry name" value="B3 DOMAIN-CONTAINING TRANSCRIPTION REPRESSOR VAL2"/>
    <property type="match status" value="1"/>
</dbReference>
<reference evidence="11" key="1">
    <citation type="submission" date="2024-02" db="EMBL/GenBank/DDBJ databases">
        <authorList>
            <consortium name="ELIXIR-Norway"/>
            <consortium name="Elixir Norway"/>
        </authorList>
    </citation>
    <scope>NUCLEOTIDE SEQUENCE</scope>
</reference>
<dbReference type="InterPro" id="IPR011124">
    <property type="entry name" value="Znf_CW"/>
</dbReference>
<dbReference type="Proteomes" id="UP001497512">
    <property type="component" value="Chromosome 9"/>
</dbReference>
<evidence type="ECO:0000313" key="12">
    <source>
        <dbReference type="Proteomes" id="UP001497512"/>
    </source>
</evidence>
<keyword evidence="4" id="KW-0805">Transcription regulation</keyword>
<keyword evidence="5" id="KW-0238">DNA-binding</keyword>
<feature type="compositionally biased region" description="Basic and acidic residues" evidence="8">
    <location>
        <begin position="97"/>
        <end position="110"/>
    </location>
</feature>
<dbReference type="InterPro" id="IPR015300">
    <property type="entry name" value="DNA-bd_pseudobarrel_sf"/>
</dbReference>
<keyword evidence="3" id="KW-0862">Zinc</keyword>
<evidence type="ECO:0000256" key="3">
    <source>
        <dbReference type="ARBA" id="ARBA00022833"/>
    </source>
</evidence>
<dbReference type="PANTHER" id="PTHR46245">
    <property type="entry name" value="B3 DOMAIN-CONTAINING PROTEIN OS07G0563300"/>
    <property type="match status" value="1"/>
</dbReference>
<feature type="compositionally biased region" description="Basic and acidic residues" evidence="8">
    <location>
        <begin position="46"/>
        <end position="56"/>
    </location>
</feature>
<proteinExistence type="predicted"/>
<feature type="compositionally biased region" description="Basic and acidic residues" evidence="8">
    <location>
        <begin position="623"/>
        <end position="635"/>
    </location>
</feature>
<dbReference type="CDD" id="cd10017">
    <property type="entry name" value="B3_DNA"/>
    <property type="match status" value="1"/>
</dbReference>
<sequence>MGECCDQQEQLQELVRLTKSGKKQGKILLQLKSSSLGSSSNLANEEDAKGPVERQLQKSGAELSGQSNDQEHTLRGDSPTHESMSTPIDIYGSPGEGMHEVESRTPHVDGKGPLADGDAANKSSSALATTASTCQVPGGTSLLVGCVLGKCASRTEKQQIKGPPDWKLSDPKDKRLENAELSKNERSDNQVLLRTVLPLVVTDNPSGSTMMYLFEKVASVTDCRRTGHFVLPKRKVEEHFPPLVEPAGVWISFLDELGKEWSFEFCFWHSKDSRIYYLKKFFPFVQSANIRGGDTVYFSRLEPEGTLCVSYRKQRPAATSKYVNGADICTNNLGMISSSNEVIQDLVNNGKSALDEVALRGDLPQQPALMEINAADLENFTGRVFSKKKQRVDSPSLAYQSKVIDLLGVGKVLRGKKGAIIRAALPQVLHHVNTISGSLGPRRKRLWMELEEYIDWEGWQNLLQAPPGAVPTIVRVEGHDFEEYTDPPVLMKRAFSISNLLREGDQWVRCNNCGIWRRLPPGSLTSATCICSDSARDPERSHCSASQGLCNDELDGLLGLFSDTEGQTDSDHEDCVEDEICTPRVPNSAFDEECCDDKAVLSSKASASVEMHSLEDETLDLSENSKFHTSEKVSPKDVPASSLQLPGLKEDSTTYDPLSLTVIKSTGYDTISPAKVPGGSSQVCGLKLDSIPLEPSAVLSAKKSKLEYDVRARNSSGSVPRSSLQPFGLKQVYSPSEAFAVLSNSNLNLDSNLPTDQKTSPQNASGSNLQSVGLRLHSTTYEVSAVLSTKELNFNSKCSISEKISPRSAPETSLQLSLSKESPPLALSSKSKLDSGCHVSKKVLPMIVEGTSLQSSWFKQDSFPREPSAVLAMKKSSYVRNGAGKGHQLCTGCDTSIGSAAQVCKKCGRLTDYGIRKRAQLTDQCQV</sequence>
<evidence type="ECO:0000256" key="8">
    <source>
        <dbReference type="SAM" id="MobiDB-lite"/>
    </source>
</evidence>
<accession>A0ABP0V551</accession>
<evidence type="ECO:0000256" key="6">
    <source>
        <dbReference type="ARBA" id="ARBA00023163"/>
    </source>
</evidence>
<keyword evidence="1" id="KW-0479">Metal-binding</keyword>
<protein>
    <submittedName>
        <fullName evidence="11">Uncharacterized protein</fullName>
    </submittedName>
</protein>
<evidence type="ECO:0000256" key="2">
    <source>
        <dbReference type="ARBA" id="ARBA00022771"/>
    </source>
</evidence>
<feature type="region of interest" description="Disordered" evidence="8">
    <location>
        <begin position="620"/>
        <end position="640"/>
    </location>
</feature>
<evidence type="ECO:0000259" key="9">
    <source>
        <dbReference type="PROSITE" id="PS50863"/>
    </source>
</evidence>
<evidence type="ECO:0000256" key="4">
    <source>
        <dbReference type="ARBA" id="ARBA00023015"/>
    </source>
</evidence>
<dbReference type="Gene3D" id="2.40.330.10">
    <property type="entry name" value="DNA-binding pseudobarrel domain"/>
    <property type="match status" value="1"/>
</dbReference>